<dbReference type="AlphaFoldDB" id="A0A6S6PHU1"/>
<dbReference type="SUPFAM" id="SSF51412">
    <property type="entry name" value="Inosine monophosphate dehydrogenase (IMPDH)"/>
    <property type="match status" value="1"/>
</dbReference>
<protein>
    <recommendedName>
        <fullName evidence="6">PucR family transcriptional regulator</fullName>
    </recommendedName>
</protein>
<feature type="region of interest" description="Disordered" evidence="1">
    <location>
        <begin position="1"/>
        <end position="20"/>
    </location>
</feature>
<dbReference type="InterPro" id="IPR051448">
    <property type="entry name" value="CdaR-like_regulators"/>
</dbReference>
<evidence type="ECO:0008006" key="6">
    <source>
        <dbReference type="Google" id="ProtNLM"/>
    </source>
</evidence>
<dbReference type="Pfam" id="PF07905">
    <property type="entry name" value="PucR"/>
    <property type="match status" value="1"/>
</dbReference>
<dbReference type="InterPro" id="IPR025736">
    <property type="entry name" value="PucR_C-HTH_dom"/>
</dbReference>
<gene>
    <name evidence="4" type="ORF">NIIDNTM18_53380</name>
</gene>
<reference evidence="4 5" key="1">
    <citation type="submission" date="2020-07" db="EMBL/GenBank/DDBJ databases">
        <title>Complete genome sequence of Mycolicibacterium litorale like strain isolated from cardiac implantable electronic device infection.</title>
        <authorList>
            <person name="Fukano H."/>
            <person name="Miyama H."/>
            <person name="Hoshino Y."/>
        </authorList>
    </citation>
    <scope>NUCLEOTIDE SEQUENCE [LARGE SCALE GENOMIC DNA]</scope>
    <source>
        <strain evidence="4 5">NIIDNTM18</strain>
    </source>
</reference>
<evidence type="ECO:0000313" key="4">
    <source>
        <dbReference type="EMBL" id="BCI56060.1"/>
    </source>
</evidence>
<dbReference type="EMBL" id="AP023287">
    <property type="protein sequence ID" value="BCI56060.1"/>
    <property type="molecule type" value="Genomic_DNA"/>
</dbReference>
<dbReference type="PANTHER" id="PTHR33744:SF1">
    <property type="entry name" value="DNA-BINDING TRANSCRIPTIONAL ACTIVATOR ADER"/>
    <property type="match status" value="1"/>
</dbReference>
<proteinExistence type="predicted"/>
<dbReference type="InterPro" id="IPR042070">
    <property type="entry name" value="PucR_C-HTH_sf"/>
</dbReference>
<feature type="domain" description="PucR C-terminal helix-turn-helix" evidence="3">
    <location>
        <begin position="401"/>
        <end position="458"/>
    </location>
</feature>
<organism evidence="4 5">
    <name type="scientific">Mycolicibacterium litorale</name>
    <dbReference type="NCBI Taxonomy" id="758802"/>
    <lineage>
        <taxon>Bacteria</taxon>
        <taxon>Bacillati</taxon>
        <taxon>Actinomycetota</taxon>
        <taxon>Actinomycetes</taxon>
        <taxon>Mycobacteriales</taxon>
        <taxon>Mycobacteriaceae</taxon>
        <taxon>Mycolicibacterium</taxon>
    </lineage>
</organism>
<evidence type="ECO:0000313" key="5">
    <source>
        <dbReference type="Proteomes" id="UP000515734"/>
    </source>
</evidence>
<evidence type="ECO:0000259" key="2">
    <source>
        <dbReference type="Pfam" id="PF07905"/>
    </source>
</evidence>
<dbReference type="Gene3D" id="1.10.10.2840">
    <property type="entry name" value="PucR C-terminal helix-turn-helix domain"/>
    <property type="match status" value="1"/>
</dbReference>
<name>A0A6S6PHU1_9MYCO</name>
<feature type="domain" description="Purine catabolism PurC-like" evidence="2">
    <location>
        <begin position="43"/>
        <end position="142"/>
    </location>
</feature>
<dbReference type="Pfam" id="PF13556">
    <property type="entry name" value="HTH_30"/>
    <property type="match status" value="1"/>
</dbReference>
<evidence type="ECO:0000259" key="3">
    <source>
        <dbReference type="Pfam" id="PF13556"/>
    </source>
</evidence>
<evidence type="ECO:0000256" key="1">
    <source>
        <dbReference type="SAM" id="MobiDB-lite"/>
    </source>
</evidence>
<dbReference type="PANTHER" id="PTHR33744">
    <property type="entry name" value="CARBOHYDRATE DIACID REGULATOR"/>
    <property type="match status" value="1"/>
</dbReference>
<accession>A0A6S6PHU1</accession>
<sequence length="469" mass="49893">MTAPLPGGLDEATTGPLDGGAPTLRALLDASRPGLAVPDASPQDLDRAISWTHITEMRDPSRYLRGGELVCTVGLSLQTPQDCRTFADALATAGAAGVCFGVGDGHDVVPAALLDQCRRRGLPVLVATPSVPFSTVSRYVAEYELGAEIAVARATNALVPELLSALRRHVSARELLDTAGDLLACYFLLDPDGRAESTVSVDIPGVGSLGWMGSGTPPEPALLDLIARFVRATQGERDLEAALARERVGQLLSLVERRMLLPDALGQLLDWPGFAADQLTCSAWPAGAGALLSMAVPEALVGDAPDLCLMLTTQSLDATDDLSLPSGHSALVPLTEIGSAIGQARIALDLAQRRGRRVGPDQLSTLDSLLDQLPPAQLAPFRQQLIDPLAEMDRRRGTQHVRTLRAFLAANGSLSDTARDLYLHTNTVRHRLARILELTGRDPLNRNDQAAFSIALHAVDRDGRRESRG</sequence>
<dbReference type="Proteomes" id="UP000515734">
    <property type="component" value="Chromosome"/>
</dbReference>
<dbReference type="InterPro" id="IPR012914">
    <property type="entry name" value="PucR_dom"/>
</dbReference>